<evidence type="ECO:0000313" key="1">
    <source>
        <dbReference type="EMBL" id="SVE36519.1"/>
    </source>
</evidence>
<dbReference type="EMBL" id="UINC01212269">
    <property type="protein sequence ID" value="SVE36519.1"/>
    <property type="molecule type" value="Genomic_DNA"/>
</dbReference>
<gene>
    <name evidence="1" type="ORF">METZ01_LOCUS489373</name>
</gene>
<proteinExistence type="predicted"/>
<sequence>MEKIKLIPKGVAYAVKKKGKIKVQRIH</sequence>
<dbReference type="AlphaFoldDB" id="A0A383CWY3"/>
<accession>A0A383CWY3</accession>
<reference evidence="1" key="1">
    <citation type="submission" date="2018-05" db="EMBL/GenBank/DDBJ databases">
        <authorList>
            <person name="Lanie J.A."/>
            <person name="Ng W.-L."/>
            <person name="Kazmierczak K.M."/>
            <person name="Andrzejewski T.M."/>
            <person name="Davidsen T.M."/>
            <person name="Wayne K.J."/>
            <person name="Tettelin H."/>
            <person name="Glass J.I."/>
            <person name="Rusch D."/>
            <person name="Podicherti R."/>
            <person name="Tsui H.-C.T."/>
            <person name="Winkler M.E."/>
        </authorList>
    </citation>
    <scope>NUCLEOTIDE SEQUENCE</scope>
</reference>
<organism evidence="1">
    <name type="scientific">marine metagenome</name>
    <dbReference type="NCBI Taxonomy" id="408172"/>
    <lineage>
        <taxon>unclassified sequences</taxon>
        <taxon>metagenomes</taxon>
        <taxon>ecological metagenomes</taxon>
    </lineage>
</organism>
<feature type="non-terminal residue" evidence="1">
    <location>
        <position position="27"/>
    </location>
</feature>
<name>A0A383CWY3_9ZZZZ</name>
<protein>
    <submittedName>
        <fullName evidence="1">Uncharacterized protein</fullName>
    </submittedName>
</protein>